<gene>
    <name evidence="5" type="ORF">BWY73_01151</name>
</gene>
<evidence type="ECO:0000313" key="5">
    <source>
        <dbReference type="EMBL" id="OPZ91199.1"/>
    </source>
</evidence>
<dbReference type="EMBL" id="MWAK01000194">
    <property type="protein sequence ID" value="OPZ91199.1"/>
    <property type="molecule type" value="Genomic_DNA"/>
</dbReference>
<dbReference type="SUPFAM" id="SSF51445">
    <property type="entry name" value="(Trans)glycosidases"/>
    <property type="match status" value="1"/>
</dbReference>
<dbReference type="GO" id="GO:0004565">
    <property type="term" value="F:beta-galactosidase activity"/>
    <property type="evidence" value="ECO:0007669"/>
    <property type="project" value="InterPro"/>
</dbReference>
<feature type="region of interest" description="Disordered" evidence="3">
    <location>
        <begin position="489"/>
        <end position="558"/>
    </location>
</feature>
<dbReference type="CDD" id="cd03143">
    <property type="entry name" value="A4_beta-galactosidase_middle_domain"/>
    <property type="match status" value="1"/>
</dbReference>
<dbReference type="InterPro" id="IPR029062">
    <property type="entry name" value="Class_I_gatase-like"/>
</dbReference>
<dbReference type="SUPFAM" id="SSF52317">
    <property type="entry name" value="Class I glutamine amidotransferase-like"/>
    <property type="match status" value="1"/>
</dbReference>
<evidence type="ECO:0000256" key="1">
    <source>
        <dbReference type="ARBA" id="ARBA00022801"/>
    </source>
</evidence>
<feature type="compositionally biased region" description="Basic residues" evidence="3">
    <location>
        <begin position="523"/>
        <end position="538"/>
    </location>
</feature>
<name>A0A1V5MDC0_UNCT6</name>
<protein>
    <recommendedName>
        <fullName evidence="4">Glycoside hydrolase family 42 N-terminal domain-containing protein</fullName>
    </recommendedName>
</protein>
<dbReference type="AlphaFoldDB" id="A0A1V5MDC0"/>
<sequence>MEKKLPWWKESGLTVAGGWHPITGRIRRHIPNENEEADYLWEYTEAHILRLKELGITLLVSQFDRGLGDTDQAEEQERARLQAELCHQHGLRHGVYLANTVYYESMLKDYPECEDWAVVTHDGRKVHYGGEQTWRWLACFNSPGWRERMRRQIERAVNYVKTDWLHFDNLEVWPEPESCHCRYCQEAFKKFLYRKYPDPASQKRRFGYPGFETFRAPNFYLRFTGPWDLDRVECPLMQEWILFRCWQVTDYFRDLAGYARSLNPAIGVDSNGQCIRGVNHAFTHGVDHGAQAAYADAVWDENPDYRSEEHPAAIYPSTVKFRGANFLRRLDKEVLGGYKDEETLAANLTFTGHPGINHAWGYAEPGRMPLNPAQPGVAELLEHQRRNRGLYANLRPAARIGLWRSHLSLAFVSTDTHLSAFVLEQTLFNHRIPFSIIFDQQLTPEGLKEFDLLILPDAEFISDAQVALLTGFVESGGRLLITEKSGRFTDGLRPPLQRLKPPDRGQPPGGDRPHRVTPPVHRAGVRGRKSPGRVRPRPGRLPAPARLPLPAPRLPEPLPRLLRRHRQPLLEGAAQPGRNPGRTRVALPGLPAAPGGRGPGTAPRLPGLAGRPAGRRPAALRNAGRPGRPAPGRPGRRGAAGWRIMAPGR</sequence>
<accession>A0A1V5MDC0</accession>
<evidence type="ECO:0000259" key="4">
    <source>
        <dbReference type="Pfam" id="PF02449"/>
    </source>
</evidence>
<reference evidence="5" key="1">
    <citation type="submission" date="2017-02" db="EMBL/GenBank/DDBJ databases">
        <title>Delving into the versatile metabolic prowess of the omnipresent phylum Bacteroidetes.</title>
        <authorList>
            <person name="Nobu M.K."/>
            <person name="Mei R."/>
            <person name="Narihiro T."/>
            <person name="Kuroda K."/>
            <person name="Liu W.-T."/>
        </authorList>
    </citation>
    <scope>NUCLEOTIDE SEQUENCE</scope>
    <source>
        <strain evidence="5">ADurb.Bin417</strain>
    </source>
</reference>
<keyword evidence="2" id="KW-0326">Glycosidase</keyword>
<dbReference type="InterPro" id="IPR013529">
    <property type="entry name" value="Glyco_hydro_42_N"/>
</dbReference>
<feature type="compositionally biased region" description="Pro residues" evidence="3">
    <location>
        <begin position="539"/>
        <end position="558"/>
    </location>
</feature>
<dbReference type="GO" id="GO:0009341">
    <property type="term" value="C:beta-galactosidase complex"/>
    <property type="evidence" value="ECO:0007669"/>
    <property type="project" value="InterPro"/>
</dbReference>
<organism evidence="5">
    <name type="scientific">candidate division TA06 bacterium ADurb.Bin417</name>
    <dbReference type="NCBI Taxonomy" id="1852828"/>
    <lineage>
        <taxon>Bacteria</taxon>
        <taxon>Bacteria division TA06</taxon>
    </lineage>
</organism>
<dbReference type="Gene3D" id="3.40.50.880">
    <property type="match status" value="1"/>
</dbReference>
<proteinExistence type="predicted"/>
<evidence type="ECO:0000256" key="3">
    <source>
        <dbReference type="SAM" id="MobiDB-lite"/>
    </source>
</evidence>
<dbReference type="GO" id="GO:0005975">
    <property type="term" value="P:carbohydrate metabolic process"/>
    <property type="evidence" value="ECO:0007669"/>
    <property type="project" value="InterPro"/>
</dbReference>
<feature type="compositionally biased region" description="Low complexity" evidence="3">
    <location>
        <begin position="586"/>
        <end position="627"/>
    </location>
</feature>
<dbReference type="Pfam" id="PF02449">
    <property type="entry name" value="Glyco_hydro_42"/>
    <property type="match status" value="1"/>
</dbReference>
<dbReference type="InterPro" id="IPR017853">
    <property type="entry name" value="GH"/>
</dbReference>
<feature type="region of interest" description="Disordered" evidence="3">
    <location>
        <begin position="570"/>
        <end position="649"/>
    </location>
</feature>
<keyword evidence="1" id="KW-0378">Hydrolase</keyword>
<dbReference type="Proteomes" id="UP000485484">
    <property type="component" value="Unassembled WGS sequence"/>
</dbReference>
<comment type="caution">
    <text evidence="5">The sequence shown here is derived from an EMBL/GenBank/DDBJ whole genome shotgun (WGS) entry which is preliminary data.</text>
</comment>
<feature type="domain" description="Glycoside hydrolase family 42 N-terminal" evidence="4">
    <location>
        <begin position="106"/>
        <end position="309"/>
    </location>
</feature>
<evidence type="ECO:0000256" key="2">
    <source>
        <dbReference type="ARBA" id="ARBA00023295"/>
    </source>
</evidence>
<dbReference type="Gene3D" id="3.20.20.80">
    <property type="entry name" value="Glycosidases"/>
    <property type="match status" value="1"/>
</dbReference>